<dbReference type="RefSeq" id="WP_326621299.1">
    <property type="nucleotide sequence ID" value="NZ_CP108684.1"/>
</dbReference>
<dbReference type="Pfam" id="PF19692">
    <property type="entry name" value="DUF6193"/>
    <property type="match status" value="1"/>
</dbReference>
<evidence type="ECO:0000313" key="2">
    <source>
        <dbReference type="Proteomes" id="UP001344251"/>
    </source>
</evidence>
<evidence type="ECO:0000313" key="1">
    <source>
        <dbReference type="EMBL" id="WSB71650.1"/>
    </source>
</evidence>
<dbReference type="EMBL" id="CP109106">
    <property type="protein sequence ID" value="WSB71650.1"/>
    <property type="molecule type" value="Genomic_DNA"/>
</dbReference>
<protein>
    <submittedName>
        <fullName evidence="1">DUF6193 family natural product biosynthesis protein</fullName>
    </submittedName>
</protein>
<proteinExistence type="predicted"/>
<dbReference type="InterPro" id="IPR045682">
    <property type="entry name" value="DUF6193"/>
</dbReference>
<dbReference type="Proteomes" id="UP001344251">
    <property type="component" value="Chromosome"/>
</dbReference>
<keyword evidence="2" id="KW-1185">Reference proteome</keyword>
<sequence length="127" mass="13912">MQAGGQAAPEVVALKWRSVRALSAEMIDHDMVEAVYAQPRMRQFFPLVSHGSLQFSRCTEFPWTNDIPALFPSAGGGFVVIRMWEPNGSERQQVGWVKTLEEAAALIVAEIPAGWGPAVHGTADDVY</sequence>
<accession>A0ABZ1FP29</accession>
<reference evidence="1 2" key="1">
    <citation type="submission" date="2022-10" db="EMBL/GenBank/DDBJ databases">
        <title>The complete genomes of actinobacterial strains from the NBC collection.</title>
        <authorList>
            <person name="Joergensen T.S."/>
            <person name="Alvarez Arevalo M."/>
            <person name="Sterndorff E.B."/>
            <person name="Faurdal D."/>
            <person name="Vuksanovic O."/>
            <person name="Mourched A.-S."/>
            <person name="Charusanti P."/>
            <person name="Shaw S."/>
            <person name="Blin K."/>
            <person name="Weber T."/>
        </authorList>
    </citation>
    <scope>NUCLEOTIDE SEQUENCE [LARGE SCALE GENOMIC DNA]</scope>
    <source>
        <strain evidence="1 2">NBC 01774</strain>
    </source>
</reference>
<organism evidence="1 2">
    <name type="scientific">Streptomyces decoyicus</name>
    <dbReference type="NCBI Taxonomy" id="249567"/>
    <lineage>
        <taxon>Bacteria</taxon>
        <taxon>Bacillati</taxon>
        <taxon>Actinomycetota</taxon>
        <taxon>Actinomycetes</taxon>
        <taxon>Kitasatosporales</taxon>
        <taxon>Streptomycetaceae</taxon>
        <taxon>Streptomyces</taxon>
    </lineage>
</organism>
<gene>
    <name evidence="1" type="ORF">OG863_28965</name>
</gene>
<name>A0ABZ1FP29_9ACTN</name>